<evidence type="ECO:0000313" key="2">
    <source>
        <dbReference type="Proteomes" id="UP001451571"/>
    </source>
</evidence>
<evidence type="ECO:0000313" key="1">
    <source>
        <dbReference type="EMBL" id="XAH72820.1"/>
    </source>
</evidence>
<dbReference type="EMBL" id="CP146256">
    <property type="protein sequence ID" value="XAH72820.1"/>
    <property type="molecule type" value="Genomic_DNA"/>
</dbReference>
<reference evidence="1 2" key="1">
    <citation type="submission" date="2024-02" db="EMBL/GenBank/DDBJ databases">
        <title>Bacterial strain from lacustrine sediment.</title>
        <authorList>
            <person name="Petit C."/>
            <person name="Fadhlaoui K."/>
        </authorList>
    </citation>
    <scope>NUCLEOTIDE SEQUENCE [LARGE SCALE GENOMIC DNA]</scope>
    <source>
        <strain evidence="1 2">IPX-CK</strain>
    </source>
</reference>
<protein>
    <submittedName>
        <fullName evidence="1">Uncharacterized protein</fullName>
    </submittedName>
</protein>
<proteinExistence type="predicted"/>
<accession>A0ABZ3ESM1</accession>
<dbReference type="Proteomes" id="UP001451571">
    <property type="component" value="Chromosome"/>
</dbReference>
<dbReference type="RefSeq" id="WP_342756433.1">
    <property type="nucleotide sequence ID" value="NZ_CP146256.1"/>
</dbReference>
<organism evidence="1 2">
    <name type="scientific">Kineothrix sedimenti</name>
    <dbReference type="NCBI Taxonomy" id="3123317"/>
    <lineage>
        <taxon>Bacteria</taxon>
        <taxon>Bacillati</taxon>
        <taxon>Bacillota</taxon>
        <taxon>Clostridia</taxon>
        <taxon>Lachnospirales</taxon>
        <taxon>Lachnospiraceae</taxon>
        <taxon>Kineothrix</taxon>
    </lineage>
</organism>
<name>A0ABZ3ESM1_9FIRM</name>
<gene>
    <name evidence="1" type="ORF">V6984_15070</name>
</gene>
<sequence length="259" mass="27718">MAIDVNKLIITQVDQITAFNNANELEFILDELTATTISNSEEKTDITGKGGRKIASLKKNKAVKITGTNALVVGGAIAAITGTEVESGTYKVRFTDIIVVNNDKGETKDIAVGTAGAEIGTIYIKNANGSLGRKLSQNATASQNGEFAYDPAAKEITFFAGDLKNGEEVVAFYDVEVESAKISNDSEKYGKTLKLYIDITAQDNCDNVYHGQFIIQRADFNGTFDLAIGTEPTTQAFEAESLAGGCTGSSNLWDLIIFQ</sequence>
<keyword evidence="2" id="KW-1185">Reference proteome</keyword>